<protein>
    <submittedName>
        <fullName evidence="1">Uncharacterized protein</fullName>
    </submittedName>
</protein>
<dbReference type="Proteomes" id="UP000828390">
    <property type="component" value="Unassembled WGS sequence"/>
</dbReference>
<reference evidence="1" key="2">
    <citation type="submission" date="2020-11" db="EMBL/GenBank/DDBJ databases">
        <authorList>
            <person name="McCartney M.A."/>
            <person name="Auch B."/>
            <person name="Kono T."/>
            <person name="Mallez S."/>
            <person name="Becker A."/>
            <person name="Gohl D.M."/>
            <person name="Silverstein K.A.T."/>
            <person name="Koren S."/>
            <person name="Bechman K.B."/>
            <person name="Herman A."/>
            <person name="Abrahante J.E."/>
            <person name="Garbe J."/>
        </authorList>
    </citation>
    <scope>NUCLEOTIDE SEQUENCE</scope>
    <source>
        <strain evidence="1">Duluth1</strain>
        <tissue evidence="1">Whole animal</tissue>
    </source>
</reference>
<name>A0A9D4KTJ5_DREPO</name>
<reference evidence="1" key="1">
    <citation type="journal article" date="2019" name="bioRxiv">
        <title>The Genome of the Zebra Mussel, Dreissena polymorpha: A Resource for Invasive Species Research.</title>
        <authorList>
            <person name="McCartney M.A."/>
            <person name="Auch B."/>
            <person name="Kono T."/>
            <person name="Mallez S."/>
            <person name="Zhang Y."/>
            <person name="Obille A."/>
            <person name="Becker A."/>
            <person name="Abrahante J.E."/>
            <person name="Garbe J."/>
            <person name="Badalamenti J.P."/>
            <person name="Herman A."/>
            <person name="Mangelson H."/>
            <person name="Liachko I."/>
            <person name="Sullivan S."/>
            <person name="Sone E.D."/>
            <person name="Koren S."/>
            <person name="Silverstein K.A.T."/>
            <person name="Beckman K.B."/>
            <person name="Gohl D.M."/>
        </authorList>
    </citation>
    <scope>NUCLEOTIDE SEQUENCE</scope>
    <source>
        <strain evidence="1">Duluth1</strain>
        <tissue evidence="1">Whole animal</tissue>
    </source>
</reference>
<gene>
    <name evidence="1" type="ORF">DPMN_088117</name>
</gene>
<sequence>MQVNKQARNSTDFVKIGILNMSHHLHYTPRATLLLKDVFRQSRRFSQNLYKPIENLILQFSSTEILHLLVDSHLFNYS</sequence>
<dbReference type="AlphaFoldDB" id="A0A9D4KTJ5"/>
<organism evidence="1 2">
    <name type="scientific">Dreissena polymorpha</name>
    <name type="common">Zebra mussel</name>
    <name type="synonym">Mytilus polymorpha</name>
    <dbReference type="NCBI Taxonomy" id="45954"/>
    <lineage>
        <taxon>Eukaryota</taxon>
        <taxon>Metazoa</taxon>
        <taxon>Spiralia</taxon>
        <taxon>Lophotrochozoa</taxon>
        <taxon>Mollusca</taxon>
        <taxon>Bivalvia</taxon>
        <taxon>Autobranchia</taxon>
        <taxon>Heteroconchia</taxon>
        <taxon>Euheterodonta</taxon>
        <taxon>Imparidentia</taxon>
        <taxon>Neoheterodontei</taxon>
        <taxon>Myida</taxon>
        <taxon>Dreissenoidea</taxon>
        <taxon>Dreissenidae</taxon>
        <taxon>Dreissena</taxon>
    </lineage>
</organism>
<comment type="caution">
    <text evidence="1">The sequence shown here is derived from an EMBL/GenBank/DDBJ whole genome shotgun (WGS) entry which is preliminary data.</text>
</comment>
<evidence type="ECO:0000313" key="2">
    <source>
        <dbReference type="Proteomes" id="UP000828390"/>
    </source>
</evidence>
<accession>A0A9D4KTJ5</accession>
<evidence type="ECO:0000313" key="1">
    <source>
        <dbReference type="EMBL" id="KAH3845827.1"/>
    </source>
</evidence>
<dbReference type="EMBL" id="JAIWYP010000003">
    <property type="protein sequence ID" value="KAH3845827.1"/>
    <property type="molecule type" value="Genomic_DNA"/>
</dbReference>
<keyword evidence="2" id="KW-1185">Reference proteome</keyword>
<proteinExistence type="predicted"/>